<protein>
    <recommendedName>
        <fullName evidence="1">Zinc finger CHC2-type domain-containing protein</fullName>
    </recommendedName>
</protein>
<dbReference type="GO" id="GO:0003677">
    <property type="term" value="F:DNA binding"/>
    <property type="evidence" value="ECO:0007669"/>
    <property type="project" value="InterPro"/>
</dbReference>
<gene>
    <name evidence="2" type="ORF">C0039_07930</name>
</gene>
<dbReference type="GO" id="GO:0006260">
    <property type="term" value="P:DNA replication"/>
    <property type="evidence" value="ECO:0007669"/>
    <property type="project" value="InterPro"/>
</dbReference>
<dbReference type="GO" id="GO:0003899">
    <property type="term" value="F:DNA-directed RNA polymerase activity"/>
    <property type="evidence" value="ECO:0007669"/>
    <property type="project" value="InterPro"/>
</dbReference>
<dbReference type="GO" id="GO:0008270">
    <property type="term" value="F:zinc ion binding"/>
    <property type="evidence" value="ECO:0007669"/>
    <property type="project" value="InterPro"/>
</dbReference>
<dbReference type="SUPFAM" id="SSF57783">
    <property type="entry name" value="Zinc beta-ribbon"/>
    <property type="match status" value="1"/>
</dbReference>
<dbReference type="AlphaFoldDB" id="A0A2N5X4N2"/>
<dbReference type="Proteomes" id="UP000235005">
    <property type="component" value="Unassembled WGS sequence"/>
</dbReference>
<evidence type="ECO:0000313" key="3">
    <source>
        <dbReference type="Proteomes" id="UP000235005"/>
    </source>
</evidence>
<reference evidence="2 3" key="1">
    <citation type="submission" date="2018-01" db="EMBL/GenBank/DDBJ databases">
        <title>The draft genome sequence of Halioglobus lutimaris HF004.</title>
        <authorList>
            <person name="Du Z.-J."/>
            <person name="Shi M.-J."/>
        </authorList>
    </citation>
    <scope>NUCLEOTIDE SEQUENCE [LARGE SCALE GENOMIC DNA]</scope>
    <source>
        <strain evidence="2 3">HF004</strain>
    </source>
</reference>
<comment type="caution">
    <text evidence="2">The sequence shown here is derived from an EMBL/GenBank/DDBJ whole genome shotgun (WGS) entry which is preliminary data.</text>
</comment>
<evidence type="ECO:0000313" key="2">
    <source>
        <dbReference type="EMBL" id="PLW69446.1"/>
    </source>
</evidence>
<dbReference type="InterPro" id="IPR002694">
    <property type="entry name" value="Znf_CHC2"/>
</dbReference>
<keyword evidence="3" id="KW-1185">Reference proteome</keyword>
<proteinExistence type="predicted"/>
<dbReference type="RefSeq" id="WP_101517771.1">
    <property type="nucleotide sequence ID" value="NZ_PKUS01000007.1"/>
</dbReference>
<dbReference type="OrthoDB" id="784829at2"/>
<feature type="domain" description="Zinc finger CHC2-type" evidence="1">
    <location>
        <begin position="19"/>
        <end position="55"/>
    </location>
</feature>
<evidence type="ECO:0000259" key="1">
    <source>
        <dbReference type="Pfam" id="PF01807"/>
    </source>
</evidence>
<dbReference type="EMBL" id="PKUS01000007">
    <property type="protein sequence ID" value="PLW69446.1"/>
    <property type="molecule type" value="Genomic_DNA"/>
</dbReference>
<dbReference type="Gene3D" id="3.90.580.10">
    <property type="entry name" value="Zinc finger, CHC2-type domain"/>
    <property type="match status" value="1"/>
</dbReference>
<accession>A0A2N5X4N2</accession>
<name>A0A2N5X4N2_9GAMM</name>
<dbReference type="InterPro" id="IPR036977">
    <property type="entry name" value="DNA_primase_Znf_CHC2"/>
</dbReference>
<dbReference type="Pfam" id="PF01807">
    <property type="entry name" value="Zn_ribbon_DnaG"/>
    <property type="match status" value="1"/>
</dbReference>
<organism evidence="2 3">
    <name type="scientific">Pseudohalioglobus lutimaris</name>
    <dbReference type="NCBI Taxonomy" id="1737061"/>
    <lineage>
        <taxon>Bacteria</taxon>
        <taxon>Pseudomonadati</taxon>
        <taxon>Pseudomonadota</taxon>
        <taxon>Gammaproteobacteria</taxon>
        <taxon>Cellvibrionales</taxon>
        <taxon>Halieaceae</taxon>
        <taxon>Pseudohalioglobus</taxon>
    </lineage>
</organism>
<sequence>MNLSAEQICNALPKGRRIRGDQYKACCPAHDDNSPSLSITQKSDRVLLKCWSGCSQEEVLGALQGRGLWPKPREKSGSAAPFYTKDELDWAHLWCLTYRDNVKKGYKPSPEEDAKFRKYSDLCYREGVAYVS</sequence>